<proteinExistence type="predicted"/>
<sequence length="245" mass="25341">MAVALASFGSGPAFAADGLHEVYAAGQAEAVCLSGCLLAMGGAGRAGAVLWVRQAEQNREAGMPSAAGLRELGIDPGRVVLVLPRDPLSALQAALEGARCAALGGVVLELWGEARPYDLTASRRLALAARETGVPVLVARTAAAPTPSAAETRWRVRALASRALSARAPGPPALELVLLRDRSGREGLSYHLEWDRDVRQFRLRDADAVAVAAGPRRAAPLSGAVVPLAPDGPAAADRGRRRQTG</sequence>
<dbReference type="InterPro" id="IPR017026">
    <property type="entry name" value="ImuA"/>
</dbReference>
<dbReference type="AlphaFoldDB" id="A0A4R6RM94"/>
<evidence type="ECO:0000256" key="1">
    <source>
        <dbReference type="SAM" id="MobiDB-lite"/>
    </source>
</evidence>
<keyword evidence="3" id="KW-1185">Reference proteome</keyword>
<dbReference type="Gene3D" id="3.40.50.300">
    <property type="entry name" value="P-loop containing nucleotide triphosphate hydrolases"/>
    <property type="match status" value="1"/>
</dbReference>
<evidence type="ECO:0000313" key="3">
    <source>
        <dbReference type="Proteomes" id="UP000294547"/>
    </source>
</evidence>
<accession>A0A4R6RM94</accession>
<evidence type="ECO:0000313" key="2">
    <source>
        <dbReference type="EMBL" id="TDP87275.1"/>
    </source>
</evidence>
<dbReference type="SUPFAM" id="SSF52540">
    <property type="entry name" value="P-loop containing nucleoside triphosphate hydrolases"/>
    <property type="match status" value="1"/>
</dbReference>
<dbReference type="Proteomes" id="UP000294547">
    <property type="component" value="Unassembled WGS sequence"/>
</dbReference>
<organism evidence="2 3">
    <name type="scientific">Oharaeibacter diazotrophicus</name>
    <dbReference type="NCBI Taxonomy" id="1920512"/>
    <lineage>
        <taxon>Bacteria</taxon>
        <taxon>Pseudomonadati</taxon>
        <taxon>Pseudomonadota</taxon>
        <taxon>Alphaproteobacteria</taxon>
        <taxon>Hyphomicrobiales</taxon>
        <taxon>Pleomorphomonadaceae</taxon>
        <taxon>Oharaeibacter</taxon>
    </lineage>
</organism>
<dbReference type="InterPro" id="IPR027417">
    <property type="entry name" value="P-loop_NTPase"/>
</dbReference>
<gene>
    <name evidence="2" type="ORF">EDD54_1164</name>
</gene>
<protein>
    <submittedName>
        <fullName evidence="2">Protein ImuA</fullName>
    </submittedName>
</protein>
<feature type="region of interest" description="Disordered" evidence="1">
    <location>
        <begin position="223"/>
        <end position="245"/>
    </location>
</feature>
<dbReference type="RefSeq" id="WP_245515650.1">
    <property type="nucleotide sequence ID" value="NZ_BSPM01000008.1"/>
</dbReference>
<dbReference type="PIRSF" id="PIRSF034285">
    <property type="entry name" value="UCP034285"/>
    <property type="match status" value="1"/>
</dbReference>
<dbReference type="EMBL" id="SNXY01000006">
    <property type="protein sequence ID" value="TDP87275.1"/>
    <property type="molecule type" value="Genomic_DNA"/>
</dbReference>
<reference evidence="2 3" key="1">
    <citation type="submission" date="2019-03" db="EMBL/GenBank/DDBJ databases">
        <title>Genomic Encyclopedia of Type Strains, Phase IV (KMG-IV): sequencing the most valuable type-strain genomes for metagenomic binning, comparative biology and taxonomic classification.</title>
        <authorList>
            <person name="Goeker M."/>
        </authorList>
    </citation>
    <scope>NUCLEOTIDE SEQUENCE [LARGE SCALE GENOMIC DNA]</scope>
    <source>
        <strain evidence="2 3">DSM 102969</strain>
    </source>
</reference>
<name>A0A4R6RM94_9HYPH</name>
<comment type="caution">
    <text evidence="2">The sequence shown here is derived from an EMBL/GenBank/DDBJ whole genome shotgun (WGS) entry which is preliminary data.</text>
</comment>